<feature type="region of interest" description="Disordered" evidence="1">
    <location>
        <begin position="126"/>
        <end position="156"/>
    </location>
</feature>
<evidence type="ECO:0000313" key="2">
    <source>
        <dbReference type="EMBL" id="KAA8545454.1"/>
    </source>
</evidence>
<sequence length="156" mass="17112">MKLQIMRHETEYVRASKFSLDSLQELTKRKVSETSINRSLLYTIIFAAIISQSSRCSQEVGATCQGCSIGSCNFRSNKYTPGIALSDSPIKLQKISVQNLTPRELLALSVQLLAKGHKDRAIPLLRFPSSPKASKRSKSEATPAKGSLTFGKLSPP</sequence>
<gene>
    <name evidence="2" type="ORF">F0562_020238</name>
</gene>
<accession>A0A5J5BRX7</accession>
<protein>
    <submittedName>
        <fullName evidence="2">Uncharacterized protein</fullName>
    </submittedName>
</protein>
<proteinExistence type="predicted"/>
<organism evidence="2 3">
    <name type="scientific">Nyssa sinensis</name>
    <dbReference type="NCBI Taxonomy" id="561372"/>
    <lineage>
        <taxon>Eukaryota</taxon>
        <taxon>Viridiplantae</taxon>
        <taxon>Streptophyta</taxon>
        <taxon>Embryophyta</taxon>
        <taxon>Tracheophyta</taxon>
        <taxon>Spermatophyta</taxon>
        <taxon>Magnoliopsida</taxon>
        <taxon>eudicotyledons</taxon>
        <taxon>Gunneridae</taxon>
        <taxon>Pentapetalae</taxon>
        <taxon>asterids</taxon>
        <taxon>Cornales</taxon>
        <taxon>Nyssaceae</taxon>
        <taxon>Nyssa</taxon>
    </lineage>
</organism>
<evidence type="ECO:0000313" key="3">
    <source>
        <dbReference type="Proteomes" id="UP000325577"/>
    </source>
</evidence>
<dbReference type="AlphaFoldDB" id="A0A5J5BRX7"/>
<dbReference type="EMBL" id="CM018033">
    <property type="protein sequence ID" value="KAA8545454.1"/>
    <property type="molecule type" value="Genomic_DNA"/>
</dbReference>
<dbReference type="OrthoDB" id="2148490at2759"/>
<evidence type="ECO:0000256" key="1">
    <source>
        <dbReference type="SAM" id="MobiDB-lite"/>
    </source>
</evidence>
<reference evidence="2 3" key="1">
    <citation type="submission" date="2019-09" db="EMBL/GenBank/DDBJ databases">
        <title>A chromosome-level genome assembly of the Chinese tupelo Nyssa sinensis.</title>
        <authorList>
            <person name="Yang X."/>
            <person name="Kang M."/>
            <person name="Yang Y."/>
            <person name="Xiong H."/>
            <person name="Wang M."/>
            <person name="Zhang Z."/>
            <person name="Wang Z."/>
            <person name="Wu H."/>
            <person name="Ma T."/>
            <person name="Liu J."/>
            <person name="Xi Z."/>
        </authorList>
    </citation>
    <scope>NUCLEOTIDE SEQUENCE [LARGE SCALE GENOMIC DNA]</scope>
    <source>
        <strain evidence="2">J267</strain>
        <tissue evidence="2">Leaf</tissue>
    </source>
</reference>
<name>A0A5J5BRX7_9ASTE</name>
<keyword evidence="3" id="KW-1185">Reference proteome</keyword>
<dbReference type="Proteomes" id="UP000325577">
    <property type="component" value="Linkage Group LG10"/>
</dbReference>